<protein>
    <submittedName>
        <fullName evidence="2">Uncharacterized protein</fullName>
    </submittedName>
</protein>
<feature type="signal peptide" evidence="1">
    <location>
        <begin position="1"/>
        <end position="19"/>
    </location>
</feature>
<organism evidence="2 3">
    <name type="scientific">Periconia macrospinosa</name>
    <dbReference type="NCBI Taxonomy" id="97972"/>
    <lineage>
        <taxon>Eukaryota</taxon>
        <taxon>Fungi</taxon>
        <taxon>Dikarya</taxon>
        <taxon>Ascomycota</taxon>
        <taxon>Pezizomycotina</taxon>
        <taxon>Dothideomycetes</taxon>
        <taxon>Pleosporomycetidae</taxon>
        <taxon>Pleosporales</taxon>
        <taxon>Massarineae</taxon>
        <taxon>Periconiaceae</taxon>
        <taxon>Periconia</taxon>
    </lineage>
</organism>
<dbReference type="AlphaFoldDB" id="A0A2V1E6G9"/>
<name>A0A2V1E6G9_9PLEO</name>
<evidence type="ECO:0000313" key="2">
    <source>
        <dbReference type="EMBL" id="PVI06153.1"/>
    </source>
</evidence>
<evidence type="ECO:0000256" key="1">
    <source>
        <dbReference type="SAM" id="SignalP"/>
    </source>
</evidence>
<proteinExistence type="predicted"/>
<dbReference type="EMBL" id="KZ805310">
    <property type="protein sequence ID" value="PVI06153.1"/>
    <property type="molecule type" value="Genomic_DNA"/>
</dbReference>
<sequence length="139" mass="15355">MHLALTTLVLSVLTLTTTALDLTFYEKESFAESPEDPQRGVITTCTGKTKKPGELTPSSGCQKLPDGFWGLTVEWQKPEDNDLMVVTSESDKCCFGAGGERYAWSDGCYGIHLNMVKSYRIINISEPLVGKKGENYTCY</sequence>
<accession>A0A2V1E6G9</accession>
<feature type="chain" id="PRO_5016036605" evidence="1">
    <location>
        <begin position="20"/>
        <end position="139"/>
    </location>
</feature>
<keyword evidence="1" id="KW-0732">Signal</keyword>
<gene>
    <name evidence="2" type="ORF">DM02DRAFT_36258</name>
</gene>
<keyword evidence="3" id="KW-1185">Reference proteome</keyword>
<evidence type="ECO:0000313" key="3">
    <source>
        <dbReference type="Proteomes" id="UP000244855"/>
    </source>
</evidence>
<reference evidence="2 3" key="1">
    <citation type="journal article" date="2018" name="Sci. Rep.">
        <title>Comparative genomics provides insights into the lifestyle and reveals functional heterogeneity of dark septate endophytic fungi.</title>
        <authorList>
            <person name="Knapp D.G."/>
            <person name="Nemeth J.B."/>
            <person name="Barry K."/>
            <person name="Hainaut M."/>
            <person name="Henrissat B."/>
            <person name="Johnson J."/>
            <person name="Kuo A."/>
            <person name="Lim J.H.P."/>
            <person name="Lipzen A."/>
            <person name="Nolan M."/>
            <person name="Ohm R.A."/>
            <person name="Tamas L."/>
            <person name="Grigoriev I.V."/>
            <person name="Spatafora J.W."/>
            <person name="Nagy L.G."/>
            <person name="Kovacs G.M."/>
        </authorList>
    </citation>
    <scope>NUCLEOTIDE SEQUENCE [LARGE SCALE GENOMIC DNA]</scope>
    <source>
        <strain evidence="2 3">DSE2036</strain>
    </source>
</reference>
<dbReference type="OrthoDB" id="10460726at2759"/>
<dbReference type="Proteomes" id="UP000244855">
    <property type="component" value="Unassembled WGS sequence"/>
</dbReference>